<gene>
    <name evidence="2 4" type="ORF">BDZ99DRAFT_126719</name>
</gene>
<reference evidence="4" key="2">
    <citation type="submission" date="2020-04" db="EMBL/GenBank/DDBJ databases">
        <authorList>
            <consortium name="NCBI Genome Project"/>
        </authorList>
    </citation>
    <scope>NUCLEOTIDE SEQUENCE</scope>
    <source>
        <strain evidence="4">CBS 304.34</strain>
    </source>
</reference>
<dbReference type="AlphaFoldDB" id="A0A6A6Z4P1"/>
<keyword evidence="3" id="KW-1185">Reference proteome</keyword>
<organism evidence="2">
    <name type="scientific">Mytilinidion resinicola</name>
    <dbReference type="NCBI Taxonomy" id="574789"/>
    <lineage>
        <taxon>Eukaryota</taxon>
        <taxon>Fungi</taxon>
        <taxon>Dikarya</taxon>
        <taxon>Ascomycota</taxon>
        <taxon>Pezizomycotina</taxon>
        <taxon>Dothideomycetes</taxon>
        <taxon>Pleosporomycetidae</taxon>
        <taxon>Mytilinidiales</taxon>
        <taxon>Mytilinidiaceae</taxon>
        <taxon>Mytilinidion</taxon>
    </lineage>
</organism>
<feature type="region of interest" description="Disordered" evidence="1">
    <location>
        <begin position="1"/>
        <end position="38"/>
    </location>
</feature>
<feature type="compositionally biased region" description="Low complexity" evidence="1">
    <location>
        <begin position="1"/>
        <end position="14"/>
    </location>
</feature>
<name>A0A6A6Z4P1_9PEZI</name>
<feature type="region of interest" description="Disordered" evidence="1">
    <location>
        <begin position="121"/>
        <end position="145"/>
    </location>
</feature>
<dbReference type="EMBL" id="MU003693">
    <property type="protein sequence ID" value="KAF2815990.1"/>
    <property type="molecule type" value="Genomic_DNA"/>
</dbReference>
<proteinExistence type="predicted"/>
<sequence length="201" mass="21938">MTKGTASRIASRTSSRAERDMKMNARRKLPVPNQSEDQMREGVCGYSKGGVFVCKLDPANQNGTLAITCSTPTRTRAQNLKDPRTCELEVDHQLAVPQRWLAGRGSDTAPPQTPRCAAVASKAPAGPHSAPPSHPWESPKCDHASTPLSFRPDSAVQHTCTNSPFQRSNPDDAYSQEFVRVPEFVRSMGGTLWPRALRNGV</sequence>
<reference evidence="2 4" key="1">
    <citation type="journal article" date="2020" name="Stud. Mycol.">
        <title>101 Dothideomycetes genomes: a test case for predicting lifestyles and emergence of pathogens.</title>
        <authorList>
            <person name="Haridas S."/>
            <person name="Albert R."/>
            <person name="Binder M."/>
            <person name="Bloem J."/>
            <person name="Labutti K."/>
            <person name="Salamov A."/>
            <person name="Andreopoulos B."/>
            <person name="Baker S."/>
            <person name="Barry K."/>
            <person name="Bills G."/>
            <person name="Bluhm B."/>
            <person name="Cannon C."/>
            <person name="Castanera R."/>
            <person name="Culley D."/>
            <person name="Daum C."/>
            <person name="Ezra D."/>
            <person name="Gonzalez J."/>
            <person name="Henrissat B."/>
            <person name="Kuo A."/>
            <person name="Liang C."/>
            <person name="Lipzen A."/>
            <person name="Lutzoni F."/>
            <person name="Magnuson J."/>
            <person name="Mondo S."/>
            <person name="Nolan M."/>
            <person name="Ohm R."/>
            <person name="Pangilinan J."/>
            <person name="Park H.-J."/>
            <person name="Ramirez L."/>
            <person name="Alfaro M."/>
            <person name="Sun H."/>
            <person name="Tritt A."/>
            <person name="Yoshinaga Y."/>
            <person name="Zwiers L.-H."/>
            <person name="Turgeon B."/>
            <person name="Goodwin S."/>
            <person name="Spatafora J."/>
            <person name="Crous P."/>
            <person name="Grigoriev I."/>
        </authorList>
    </citation>
    <scope>NUCLEOTIDE SEQUENCE</scope>
    <source>
        <strain evidence="2 4">CBS 304.34</strain>
    </source>
</reference>
<dbReference type="GeneID" id="54453468"/>
<evidence type="ECO:0000313" key="4">
    <source>
        <dbReference type="RefSeq" id="XP_033582954.1"/>
    </source>
</evidence>
<protein>
    <submittedName>
        <fullName evidence="2 4">Uncharacterized protein</fullName>
    </submittedName>
</protein>
<evidence type="ECO:0000256" key="1">
    <source>
        <dbReference type="SAM" id="MobiDB-lite"/>
    </source>
</evidence>
<dbReference type="Proteomes" id="UP000504636">
    <property type="component" value="Unplaced"/>
</dbReference>
<evidence type="ECO:0000313" key="2">
    <source>
        <dbReference type="EMBL" id="KAF2815990.1"/>
    </source>
</evidence>
<reference evidence="4" key="3">
    <citation type="submission" date="2025-04" db="UniProtKB">
        <authorList>
            <consortium name="RefSeq"/>
        </authorList>
    </citation>
    <scope>IDENTIFICATION</scope>
    <source>
        <strain evidence="4">CBS 304.34</strain>
    </source>
</reference>
<accession>A0A6A6Z4P1</accession>
<evidence type="ECO:0000313" key="3">
    <source>
        <dbReference type="Proteomes" id="UP000504636"/>
    </source>
</evidence>
<dbReference type="RefSeq" id="XP_033582954.1">
    <property type="nucleotide sequence ID" value="XM_033712575.1"/>
</dbReference>